<evidence type="ECO:0000259" key="2">
    <source>
        <dbReference type="Pfam" id="PF01978"/>
    </source>
</evidence>
<dbReference type="InterPro" id="IPR051797">
    <property type="entry name" value="TrmB-like"/>
</dbReference>
<dbReference type="RefSeq" id="WP_174680528.1">
    <property type="nucleotide sequence ID" value="NZ_JABUQZ010000001.1"/>
</dbReference>
<dbReference type="EMBL" id="JABUQZ010000001">
    <property type="protein sequence ID" value="NUC72622.1"/>
    <property type="molecule type" value="Genomic_DNA"/>
</dbReference>
<comment type="similarity">
    <text evidence="1">Belongs to the transcriptional regulator TrmB family.</text>
</comment>
<evidence type="ECO:0000313" key="4">
    <source>
        <dbReference type="EMBL" id="NUC72622.1"/>
    </source>
</evidence>
<organism evidence="4 5">
    <name type="scientific">Haloterrigena gelatinilytica</name>
    <dbReference type="NCBI Taxonomy" id="2741724"/>
    <lineage>
        <taxon>Archaea</taxon>
        <taxon>Methanobacteriati</taxon>
        <taxon>Methanobacteriota</taxon>
        <taxon>Stenosarchaea group</taxon>
        <taxon>Halobacteria</taxon>
        <taxon>Halobacteriales</taxon>
        <taxon>Natrialbaceae</taxon>
        <taxon>Haloterrigena</taxon>
    </lineage>
</organism>
<name>A0ABX2L8R4_9EURY</name>
<comment type="caution">
    <text evidence="4">The sequence shown here is derived from an EMBL/GenBank/DDBJ whole genome shotgun (WGS) entry which is preliminary data.</text>
</comment>
<keyword evidence="5" id="KW-1185">Reference proteome</keyword>
<protein>
    <submittedName>
        <fullName evidence="4">TrmB family transcriptional regulator</fullName>
    </submittedName>
</protein>
<dbReference type="InterPro" id="IPR002831">
    <property type="entry name" value="Tscrpt_reg_TrmB_N"/>
</dbReference>
<dbReference type="Pfam" id="PF11495">
    <property type="entry name" value="Regulator_TrmB"/>
    <property type="match status" value="1"/>
</dbReference>
<evidence type="ECO:0000256" key="1">
    <source>
        <dbReference type="ARBA" id="ARBA00007287"/>
    </source>
</evidence>
<dbReference type="SUPFAM" id="SSF46785">
    <property type="entry name" value="Winged helix' DNA-binding domain"/>
    <property type="match status" value="1"/>
</dbReference>
<dbReference type="Proteomes" id="UP001016761">
    <property type="component" value="Unassembled WGS sequence"/>
</dbReference>
<evidence type="ECO:0000259" key="3">
    <source>
        <dbReference type="Pfam" id="PF11495"/>
    </source>
</evidence>
<dbReference type="InterPro" id="IPR021586">
    <property type="entry name" value="Tscrpt_reg_TrmB_C"/>
</dbReference>
<dbReference type="SUPFAM" id="SSF159071">
    <property type="entry name" value="TrmB C-terminal domain-like"/>
    <property type="match status" value="1"/>
</dbReference>
<proteinExistence type="inferred from homology"/>
<dbReference type="InterPro" id="IPR036390">
    <property type="entry name" value="WH_DNA-bd_sf"/>
</dbReference>
<sequence>MESDELRTILNEAGFSPYEADAYISLLETGPSSASELATASAVPRARIYDVLRSLEDEGYVTLYDRDTLTAHPVDPSDALSSLRSTVSRFENAINAIEDRYEAPDELGGEVSVVRRFRTVFDHARTVVSNAENHLQLAATDTQVERLRSALRAAYERGVRIHLSLFVPPEETPPASEELRGISHEVRRRTLPGPFLLLADRQQACYATRGRRTNEYGVLVDDYATAYAFHWYFLTRLREVYDVVHDARSAEAPFTFVEITDCVRGIELALDAGATIRGRVIGRSRADGRRLSLSGEFVAVEYTGTRDETPATLLELAAKATVVFEADDTRYTVGGPGAAIEDIAADRIVVEELSEATDIRPV</sequence>
<dbReference type="InterPro" id="IPR036388">
    <property type="entry name" value="WH-like_DNA-bd_sf"/>
</dbReference>
<dbReference type="CDD" id="cd09124">
    <property type="entry name" value="PLDc_like_TrmB_middle"/>
    <property type="match status" value="1"/>
</dbReference>
<accession>A0ABX2L8R4</accession>
<dbReference type="PANTHER" id="PTHR34293:SF1">
    <property type="entry name" value="HTH-TYPE TRANSCRIPTIONAL REGULATOR TRMBL2"/>
    <property type="match status" value="1"/>
</dbReference>
<feature type="domain" description="Transcription regulator TrmB N-terminal" evidence="2">
    <location>
        <begin position="10"/>
        <end position="76"/>
    </location>
</feature>
<feature type="domain" description="Transcription regulator TrmB C-terminal" evidence="3">
    <location>
        <begin position="110"/>
        <end position="351"/>
    </location>
</feature>
<evidence type="ECO:0000313" key="5">
    <source>
        <dbReference type="Proteomes" id="UP001016761"/>
    </source>
</evidence>
<dbReference type="PANTHER" id="PTHR34293">
    <property type="entry name" value="HTH-TYPE TRANSCRIPTIONAL REGULATOR TRMBL2"/>
    <property type="match status" value="1"/>
</dbReference>
<gene>
    <name evidence="4" type="ORF">HTZ84_09920</name>
</gene>
<dbReference type="Pfam" id="PF01978">
    <property type="entry name" value="TrmB"/>
    <property type="match status" value="1"/>
</dbReference>
<reference evidence="4 5" key="1">
    <citation type="submission" date="2020-06" db="EMBL/GenBank/DDBJ databases">
        <title>Haloterrigena sp. nov., an extremely halophilic archaeon isolated from a saline sediment.</title>
        <authorList>
            <person name="Liu B.-B."/>
        </authorList>
    </citation>
    <scope>NUCLEOTIDE SEQUENCE [LARGE SCALE GENOMIC DNA]</scope>
    <source>
        <strain evidence="4 5">SYSU A558-1</strain>
    </source>
</reference>
<dbReference type="Gene3D" id="1.10.10.10">
    <property type="entry name" value="Winged helix-like DNA-binding domain superfamily/Winged helix DNA-binding domain"/>
    <property type="match status" value="1"/>
</dbReference>